<accession>A0A143BM91</accession>
<dbReference type="PANTHER" id="PTHR11049:SF16">
    <property type="entry name" value="PROTEIN VDLD"/>
    <property type="match status" value="1"/>
</dbReference>
<feature type="compositionally biased region" description="Basic and acidic residues" evidence="4">
    <location>
        <begin position="131"/>
        <end position="143"/>
    </location>
</feature>
<feature type="domain" description="HotDog ACOT-type" evidence="5">
    <location>
        <begin position="10"/>
        <end position="122"/>
    </location>
</feature>
<name>A0A143BM91_9BACT</name>
<dbReference type="SUPFAM" id="SSF54637">
    <property type="entry name" value="Thioesterase/thiol ester dehydrase-isomerase"/>
    <property type="match status" value="1"/>
</dbReference>
<comment type="similarity">
    <text evidence="1">Belongs to the acyl coenzyme A hydrolase family.</text>
</comment>
<reference evidence="6 7" key="1">
    <citation type="journal article" date="2014" name="Proc. Natl. Acad. Sci. U.S.A.">
        <title>Functional type 2 photosynthetic reaction centers found in the rare bacterial phylum Gemmatimonadetes.</title>
        <authorList>
            <person name="Zeng Y."/>
            <person name="Feng F."/>
            <person name="Medova H."/>
            <person name="Dean J."/>
            <person name="Koblizek M."/>
        </authorList>
    </citation>
    <scope>NUCLEOTIDE SEQUENCE [LARGE SCALE GENOMIC DNA]</scope>
    <source>
        <strain evidence="6 7">AP64</strain>
    </source>
</reference>
<dbReference type="InterPro" id="IPR040170">
    <property type="entry name" value="Cytosol_ACT"/>
</dbReference>
<evidence type="ECO:0000256" key="4">
    <source>
        <dbReference type="SAM" id="MobiDB-lite"/>
    </source>
</evidence>
<proteinExistence type="inferred from homology"/>
<dbReference type="EMBL" id="CP011454">
    <property type="protein sequence ID" value="AMW05611.1"/>
    <property type="molecule type" value="Genomic_DNA"/>
</dbReference>
<sequence>MTDRPSRPVAASQHETSELIMPHDANILGHAFGGAIMAMVDKAAAVSAFRHARTACVTASIDRVDFREPIHVGDLVTCKASVNFVGTTSMEIGVRVEAEDLINGTRRHTNTCYLTFVAIDRNGRPVPIAKVDPETDEQQRRYDAAQARRRRRLEERQDEARTTNETGGSAPVRSM</sequence>
<dbReference type="InterPro" id="IPR033120">
    <property type="entry name" value="HOTDOG_ACOT"/>
</dbReference>
<dbReference type="PANTHER" id="PTHR11049">
    <property type="entry name" value="ACYL COENZYME A THIOESTER HYDROLASE"/>
    <property type="match status" value="1"/>
</dbReference>
<keyword evidence="7" id="KW-1185">Reference proteome</keyword>
<keyword evidence="2 3" id="KW-0378">Hydrolase</keyword>
<evidence type="ECO:0000256" key="2">
    <source>
        <dbReference type="ARBA" id="ARBA00022801"/>
    </source>
</evidence>
<dbReference type="GO" id="GO:0005829">
    <property type="term" value="C:cytosol"/>
    <property type="evidence" value="ECO:0007669"/>
    <property type="project" value="TreeGrafter"/>
</dbReference>
<evidence type="ECO:0000313" key="6">
    <source>
        <dbReference type="EMBL" id="AMW05611.1"/>
    </source>
</evidence>
<dbReference type="OrthoDB" id="9809430at2"/>
<feature type="compositionally biased region" description="Basic and acidic residues" evidence="4">
    <location>
        <begin position="152"/>
        <end position="162"/>
    </location>
</feature>
<protein>
    <submittedName>
        <fullName evidence="6">Thioesterase</fullName>
    </submittedName>
</protein>
<dbReference type="PROSITE" id="PS51770">
    <property type="entry name" value="HOTDOG_ACOT"/>
    <property type="match status" value="1"/>
</dbReference>
<feature type="region of interest" description="Disordered" evidence="4">
    <location>
        <begin position="126"/>
        <end position="175"/>
    </location>
</feature>
<evidence type="ECO:0000256" key="3">
    <source>
        <dbReference type="PROSITE-ProRule" id="PRU01106"/>
    </source>
</evidence>
<evidence type="ECO:0000313" key="7">
    <source>
        <dbReference type="Proteomes" id="UP000076404"/>
    </source>
</evidence>
<dbReference type="InterPro" id="IPR006683">
    <property type="entry name" value="Thioestr_dom"/>
</dbReference>
<evidence type="ECO:0000259" key="5">
    <source>
        <dbReference type="PROSITE" id="PS51770"/>
    </source>
</evidence>
<dbReference type="GO" id="GO:0052816">
    <property type="term" value="F:long-chain fatty acyl-CoA hydrolase activity"/>
    <property type="evidence" value="ECO:0007669"/>
    <property type="project" value="TreeGrafter"/>
</dbReference>
<gene>
    <name evidence="6" type="ORF">GEMMAAP_13970</name>
</gene>
<evidence type="ECO:0000256" key="1">
    <source>
        <dbReference type="ARBA" id="ARBA00010458"/>
    </source>
</evidence>
<dbReference type="CDD" id="cd03442">
    <property type="entry name" value="BFIT_BACH"/>
    <property type="match status" value="1"/>
</dbReference>
<dbReference type="Proteomes" id="UP000076404">
    <property type="component" value="Chromosome"/>
</dbReference>
<dbReference type="eggNOG" id="COG1607">
    <property type="taxonomic scope" value="Bacteria"/>
</dbReference>
<dbReference type="KEGG" id="gph:GEMMAAP_13970"/>
<dbReference type="GO" id="GO:0006637">
    <property type="term" value="P:acyl-CoA metabolic process"/>
    <property type="evidence" value="ECO:0007669"/>
    <property type="project" value="TreeGrafter"/>
</dbReference>
<dbReference type="RefSeq" id="WP_026848685.1">
    <property type="nucleotide sequence ID" value="NZ_CP011454.1"/>
</dbReference>
<dbReference type="Gene3D" id="3.10.129.10">
    <property type="entry name" value="Hotdog Thioesterase"/>
    <property type="match status" value="1"/>
</dbReference>
<dbReference type="STRING" id="1379270.GEMMAAP_13970"/>
<reference evidence="6 7" key="2">
    <citation type="journal article" date="2016" name="Environ. Microbiol. Rep.">
        <title>Metagenomic evidence for the presence of phototrophic Gemmatimonadetes bacteria in diverse environments.</title>
        <authorList>
            <person name="Zeng Y."/>
            <person name="Baumbach J."/>
            <person name="Barbosa E.G."/>
            <person name="Azevedo V."/>
            <person name="Zhang C."/>
            <person name="Koblizek M."/>
        </authorList>
    </citation>
    <scope>NUCLEOTIDE SEQUENCE [LARGE SCALE GENOMIC DNA]</scope>
    <source>
        <strain evidence="6 7">AP64</strain>
    </source>
</reference>
<organism evidence="6 7">
    <name type="scientific">Gemmatimonas phototrophica</name>
    <dbReference type="NCBI Taxonomy" id="1379270"/>
    <lineage>
        <taxon>Bacteria</taxon>
        <taxon>Pseudomonadati</taxon>
        <taxon>Gemmatimonadota</taxon>
        <taxon>Gemmatimonadia</taxon>
        <taxon>Gemmatimonadales</taxon>
        <taxon>Gemmatimonadaceae</taxon>
        <taxon>Gemmatimonas</taxon>
    </lineage>
</organism>
<dbReference type="Pfam" id="PF03061">
    <property type="entry name" value="4HBT"/>
    <property type="match status" value="1"/>
</dbReference>
<dbReference type="InterPro" id="IPR029069">
    <property type="entry name" value="HotDog_dom_sf"/>
</dbReference>
<dbReference type="AlphaFoldDB" id="A0A143BM91"/>